<dbReference type="SUPFAM" id="SSF56112">
    <property type="entry name" value="Protein kinase-like (PK-like)"/>
    <property type="match status" value="1"/>
</dbReference>
<reference evidence="15 17" key="1">
    <citation type="submission" date="2020-01" db="EMBL/GenBank/DDBJ databases">
        <authorList>
            <person name="Mishra B."/>
        </authorList>
    </citation>
    <scope>NUCLEOTIDE SEQUENCE [LARGE SCALE GENOMIC DNA]</scope>
</reference>
<evidence type="ECO:0000256" key="11">
    <source>
        <dbReference type="PROSITE-ProRule" id="PRU10141"/>
    </source>
</evidence>
<dbReference type="GO" id="GO:0005886">
    <property type="term" value="C:plasma membrane"/>
    <property type="evidence" value="ECO:0007669"/>
    <property type="project" value="UniProtKB-SubCell"/>
</dbReference>
<evidence type="ECO:0000256" key="6">
    <source>
        <dbReference type="ARBA" id="ARBA00022741"/>
    </source>
</evidence>
<evidence type="ECO:0000256" key="9">
    <source>
        <dbReference type="ARBA" id="ARBA00047899"/>
    </source>
</evidence>
<dbReference type="FunFam" id="1.10.510.10:FF:000095">
    <property type="entry name" value="protein STRUBBELIG-RECEPTOR FAMILY 8"/>
    <property type="match status" value="1"/>
</dbReference>
<evidence type="ECO:0000256" key="12">
    <source>
        <dbReference type="RuleBase" id="RU000304"/>
    </source>
</evidence>
<evidence type="ECO:0000259" key="14">
    <source>
        <dbReference type="PROSITE" id="PS50011"/>
    </source>
</evidence>
<dbReference type="InterPro" id="IPR011009">
    <property type="entry name" value="Kinase-like_dom_sf"/>
</dbReference>
<feature type="region of interest" description="Disordered" evidence="13">
    <location>
        <begin position="1"/>
        <end position="38"/>
    </location>
</feature>
<evidence type="ECO:0000256" key="3">
    <source>
        <dbReference type="ARBA" id="ARBA00022475"/>
    </source>
</evidence>
<feature type="compositionally biased region" description="Low complexity" evidence="13">
    <location>
        <begin position="375"/>
        <end position="387"/>
    </location>
</feature>
<dbReference type="OrthoDB" id="4062651at2759"/>
<evidence type="ECO:0000256" key="10">
    <source>
        <dbReference type="ARBA" id="ARBA00048679"/>
    </source>
</evidence>
<evidence type="ECO:0000256" key="4">
    <source>
        <dbReference type="ARBA" id="ARBA00022527"/>
    </source>
</evidence>
<evidence type="ECO:0000256" key="2">
    <source>
        <dbReference type="ARBA" id="ARBA00012513"/>
    </source>
</evidence>
<feature type="region of interest" description="Disordered" evidence="13">
    <location>
        <begin position="363"/>
        <end position="394"/>
    </location>
</feature>
<comment type="subcellular location">
    <subcellularLocation>
        <location evidence="1">Cell membrane</location>
    </subcellularLocation>
</comment>
<evidence type="ECO:0000313" key="15">
    <source>
        <dbReference type="EMBL" id="CAA7043261.1"/>
    </source>
</evidence>
<keyword evidence="8 11" id="KW-0067">ATP-binding</keyword>
<dbReference type="Gene3D" id="1.10.510.10">
    <property type="entry name" value="Transferase(Phosphotransferase) domain 1"/>
    <property type="match status" value="1"/>
</dbReference>
<comment type="similarity">
    <text evidence="12">Belongs to the protein kinase superfamily.</text>
</comment>
<comment type="catalytic activity">
    <reaction evidence="10">
        <text>L-seryl-[protein] + ATP = O-phospho-L-seryl-[protein] + ADP + H(+)</text>
        <dbReference type="Rhea" id="RHEA:17989"/>
        <dbReference type="Rhea" id="RHEA-COMP:9863"/>
        <dbReference type="Rhea" id="RHEA-COMP:11604"/>
        <dbReference type="ChEBI" id="CHEBI:15378"/>
        <dbReference type="ChEBI" id="CHEBI:29999"/>
        <dbReference type="ChEBI" id="CHEBI:30616"/>
        <dbReference type="ChEBI" id="CHEBI:83421"/>
        <dbReference type="ChEBI" id="CHEBI:456216"/>
        <dbReference type="EC" id="2.7.11.1"/>
    </reaction>
</comment>
<comment type="catalytic activity">
    <reaction evidence="9">
        <text>L-threonyl-[protein] + ATP = O-phospho-L-threonyl-[protein] + ADP + H(+)</text>
        <dbReference type="Rhea" id="RHEA:46608"/>
        <dbReference type="Rhea" id="RHEA-COMP:11060"/>
        <dbReference type="Rhea" id="RHEA-COMP:11605"/>
        <dbReference type="ChEBI" id="CHEBI:15378"/>
        <dbReference type="ChEBI" id="CHEBI:30013"/>
        <dbReference type="ChEBI" id="CHEBI:30616"/>
        <dbReference type="ChEBI" id="CHEBI:61977"/>
        <dbReference type="ChEBI" id="CHEBI:456216"/>
        <dbReference type="EC" id="2.7.11.1"/>
    </reaction>
</comment>
<dbReference type="InterPro" id="IPR000719">
    <property type="entry name" value="Prot_kinase_dom"/>
</dbReference>
<protein>
    <recommendedName>
        <fullName evidence="2">non-specific serine/threonine protein kinase</fullName>
        <ecNumber evidence="2">2.7.11.1</ecNumber>
    </recommendedName>
</protein>
<keyword evidence="3" id="KW-1003">Cell membrane</keyword>
<dbReference type="CDD" id="cd14066">
    <property type="entry name" value="STKc_IRAK"/>
    <property type="match status" value="1"/>
</dbReference>
<evidence type="ECO:0000256" key="5">
    <source>
        <dbReference type="ARBA" id="ARBA00022679"/>
    </source>
</evidence>
<evidence type="ECO:0000256" key="8">
    <source>
        <dbReference type="ARBA" id="ARBA00022840"/>
    </source>
</evidence>
<keyword evidence="7" id="KW-0418">Kinase</keyword>
<dbReference type="GO" id="GO:0004674">
    <property type="term" value="F:protein serine/threonine kinase activity"/>
    <property type="evidence" value="ECO:0007669"/>
    <property type="project" value="UniProtKB-KW"/>
</dbReference>
<dbReference type="EC" id="2.7.11.1" evidence="2"/>
<keyword evidence="6 11" id="KW-0547">Nucleotide-binding</keyword>
<keyword evidence="4 12" id="KW-0723">Serine/threonine-protein kinase</keyword>
<dbReference type="PROSITE" id="PS00108">
    <property type="entry name" value="PROTEIN_KINASE_ST"/>
    <property type="match status" value="1"/>
</dbReference>
<evidence type="ECO:0000256" key="13">
    <source>
        <dbReference type="SAM" id="MobiDB-lite"/>
    </source>
</evidence>
<evidence type="ECO:0000313" key="16">
    <source>
        <dbReference type="EMBL" id="CAA7050745.1"/>
    </source>
</evidence>
<dbReference type="InterPro" id="IPR050823">
    <property type="entry name" value="Plant_Ser_Thr_Prot_Kinase"/>
</dbReference>
<evidence type="ECO:0000256" key="7">
    <source>
        <dbReference type="ARBA" id="ARBA00022777"/>
    </source>
</evidence>
<dbReference type="EMBL" id="CACVBM020001452">
    <property type="protein sequence ID" value="CAA7050745.1"/>
    <property type="molecule type" value="Genomic_DNA"/>
</dbReference>
<name>A0A6D2JNM1_9BRAS</name>
<feature type="binding site" evidence="11">
    <location>
        <position position="122"/>
    </location>
    <ligand>
        <name>ATP</name>
        <dbReference type="ChEBI" id="CHEBI:30616"/>
    </ligand>
</feature>
<organism evidence="15 17">
    <name type="scientific">Microthlaspi erraticum</name>
    <dbReference type="NCBI Taxonomy" id="1685480"/>
    <lineage>
        <taxon>Eukaryota</taxon>
        <taxon>Viridiplantae</taxon>
        <taxon>Streptophyta</taxon>
        <taxon>Embryophyta</taxon>
        <taxon>Tracheophyta</taxon>
        <taxon>Spermatophyta</taxon>
        <taxon>Magnoliopsida</taxon>
        <taxon>eudicotyledons</taxon>
        <taxon>Gunneridae</taxon>
        <taxon>Pentapetalae</taxon>
        <taxon>rosids</taxon>
        <taxon>malvids</taxon>
        <taxon>Brassicales</taxon>
        <taxon>Brassicaceae</taxon>
        <taxon>Coluteocarpeae</taxon>
        <taxon>Microthlaspi</taxon>
    </lineage>
</organism>
<dbReference type="Proteomes" id="UP000467841">
    <property type="component" value="Unassembled WGS sequence"/>
</dbReference>
<dbReference type="InterPro" id="IPR017441">
    <property type="entry name" value="Protein_kinase_ATP_BS"/>
</dbReference>
<dbReference type="InterPro" id="IPR001245">
    <property type="entry name" value="Ser-Thr/Tyr_kinase_cat_dom"/>
</dbReference>
<keyword evidence="17" id="KW-1185">Reference proteome</keyword>
<evidence type="ECO:0000313" key="17">
    <source>
        <dbReference type="Proteomes" id="UP000467841"/>
    </source>
</evidence>
<keyword evidence="5" id="KW-0808">Transferase</keyword>
<sequence length="394" mass="44165">MGNCFESCSKRNDNEDENVNSKPFSRGGSGTERRSKLSHPWSLKSLVSRKSDASSNLVAPSKEGDIMNSSQHLKSFTLDELKNATGNFSPESLIGEGGFGFVYKGCVIYGEPGIEITVAVKKLKTGAFQGHKEWLREVKYLGRLHHPNLVKLIGYSLEDQHRLLVYEFMPNGSLEQHLFERGSNVLSWSLRMRVAIDAARGLCFLHEAKDQVIYRDFKAANILLDSGFNAKLSDFGLAKEGPTDDRSHVTTEVIGTQGYAAPEYLATGHLTTKCDVYSFGVVLLELLSGRRAIDKTRAREEEDLVEWAKPYLRDKRKMFRIMDTRLVGQYPQKGAFMISFLALQCIGEVKARPTMPEVVSLLEKVPMPRHRNSRSKGPSSNASSSSSKRFFRKD</sequence>
<dbReference type="GO" id="GO:0005524">
    <property type="term" value="F:ATP binding"/>
    <property type="evidence" value="ECO:0007669"/>
    <property type="project" value="UniProtKB-UniRule"/>
</dbReference>
<dbReference type="FunFam" id="3.30.200.20:FF:000228">
    <property type="entry name" value="Serine/threonine-protein kinase BIK1"/>
    <property type="match status" value="1"/>
</dbReference>
<accession>A0A6D2JNM1</accession>
<dbReference type="PROSITE" id="PS00107">
    <property type="entry name" value="PROTEIN_KINASE_ATP"/>
    <property type="match status" value="1"/>
</dbReference>
<dbReference type="Pfam" id="PF07714">
    <property type="entry name" value="PK_Tyr_Ser-Thr"/>
    <property type="match status" value="1"/>
</dbReference>
<dbReference type="InterPro" id="IPR008271">
    <property type="entry name" value="Ser/Thr_kinase_AS"/>
</dbReference>
<proteinExistence type="inferred from homology"/>
<dbReference type="PROSITE" id="PS50011">
    <property type="entry name" value="PROTEIN_KINASE_DOM"/>
    <property type="match status" value="1"/>
</dbReference>
<dbReference type="Gene3D" id="3.30.200.20">
    <property type="entry name" value="Phosphorylase Kinase, domain 1"/>
    <property type="match status" value="1"/>
</dbReference>
<dbReference type="AlphaFoldDB" id="A0A6D2JNM1"/>
<gene>
    <name evidence="15" type="ORF">MERR_LOCUS30496</name>
    <name evidence="16" type="ORF">MERR_LOCUS37980</name>
</gene>
<feature type="domain" description="Protein kinase" evidence="14">
    <location>
        <begin position="88"/>
        <end position="394"/>
    </location>
</feature>
<dbReference type="PANTHER" id="PTHR45621">
    <property type="entry name" value="OS01G0588500 PROTEIN-RELATED"/>
    <property type="match status" value="1"/>
</dbReference>
<keyword evidence="3" id="KW-0472">Membrane</keyword>
<dbReference type="EMBL" id="CACVBM020001274">
    <property type="protein sequence ID" value="CAA7043261.1"/>
    <property type="molecule type" value="Genomic_DNA"/>
</dbReference>
<evidence type="ECO:0000256" key="1">
    <source>
        <dbReference type="ARBA" id="ARBA00004236"/>
    </source>
</evidence>